<evidence type="ECO:0000259" key="6">
    <source>
        <dbReference type="Pfam" id="PF08281"/>
    </source>
</evidence>
<feature type="domain" description="RNA polymerase sigma-70 region 2" evidence="5">
    <location>
        <begin position="45"/>
        <end position="110"/>
    </location>
</feature>
<evidence type="ECO:0000259" key="5">
    <source>
        <dbReference type="Pfam" id="PF04542"/>
    </source>
</evidence>
<dbReference type="InterPro" id="IPR013249">
    <property type="entry name" value="RNA_pol_sigma70_r4_t2"/>
</dbReference>
<dbReference type="Pfam" id="PF04542">
    <property type="entry name" value="Sigma70_r2"/>
    <property type="match status" value="1"/>
</dbReference>
<evidence type="ECO:0000313" key="7">
    <source>
        <dbReference type="EMBL" id="SJZ97972.1"/>
    </source>
</evidence>
<dbReference type="Pfam" id="PF08281">
    <property type="entry name" value="Sigma70_r4_2"/>
    <property type="match status" value="1"/>
</dbReference>
<dbReference type="InterPro" id="IPR013324">
    <property type="entry name" value="RNA_pol_sigma_r3/r4-like"/>
</dbReference>
<dbReference type="Gene3D" id="1.10.1740.10">
    <property type="match status" value="1"/>
</dbReference>
<dbReference type="GO" id="GO:0006352">
    <property type="term" value="P:DNA-templated transcription initiation"/>
    <property type="evidence" value="ECO:0007669"/>
    <property type="project" value="InterPro"/>
</dbReference>
<protein>
    <submittedName>
        <fullName evidence="7">RNA polymerase sigma-70 factor, ECF subfamily</fullName>
    </submittedName>
</protein>
<dbReference type="InterPro" id="IPR039425">
    <property type="entry name" value="RNA_pol_sigma-70-like"/>
</dbReference>
<evidence type="ECO:0000256" key="2">
    <source>
        <dbReference type="ARBA" id="ARBA00023015"/>
    </source>
</evidence>
<dbReference type="InterPro" id="IPR036388">
    <property type="entry name" value="WH-like_DNA-bd_sf"/>
</dbReference>
<dbReference type="GO" id="GO:0003677">
    <property type="term" value="F:DNA binding"/>
    <property type="evidence" value="ECO:0007669"/>
    <property type="project" value="InterPro"/>
</dbReference>
<evidence type="ECO:0000313" key="8">
    <source>
        <dbReference type="Proteomes" id="UP000190888"/>
    </source>
</evidence>
<dbReference type="GO" id="GO:0016987">
    <property type="term" value="F:sigma factor activity"/>
    <property type="evidence" value="ECO:0007669"/>
    <property type="project" value="UniProtKB-KW"/>
</dbReference>
<proteinExistence type="inferred from homology"/>
<dbReference type="STRING" id="413434.SAMN04488132_107110"/>
<evidence type="ECO:0000256" key="3">
    <source>
        <dbReference type="ARBA" id="ARBA00023082"/>
    </source>
</evidence>
<dbReference type="InterPro" id="IPR007627">
    <property type="entry name" value="RNA_pol_sigma70_r2"/>
</dbReference>
<sequence>MNYSFGKMRLLSKKIPKAVISVLLLRIIYKQLPDMISSDLFLSVVEAHKGIIYKIAHSYCSDPEDRKDLVQEIIVQLWRSLHRYNDQYKYSTWIYRVSLNTAISFYRKQSHHKKIVSDLPAGILYETPLAGTGPEQNDLDLLQQFIADLREFDKALMLLYLEEKSHKEMASIMGISETNVATRIGRIKQQLKQNFAIVKDR</sequence>
<dbReference type="PANTHER" id="PTHR43133:SF45">
    <property type="entry name" value="RNA POLYMERASE ECF-TYPE SIGMA FACTOR"/>
    <property type="match status" value="1"/>
</dbReference>
<dbReference type="NCBIfam" id="TIGR02937">
    <property type="entry name" value="sigma70-ECF"/>
    <property type="match status" value="1"/>
</dbReference>
<dbReference type="SUPFAM" id="SSF88659">
    <property type="entry name" value="Sigma3 and sigma4 domains of RNA polymerase sigma factors"/>
    <property type="match status" value="1"/>
</dbReference>
<feature type="domain" description="RNA polymerase sigma factor 70 region 4 type 2" evidence="6">
    <location>
        <begin position="142"/>
        <end position="191"/>
    </location>
</feature>
<dbReference type="Proteomes" id="UP000190888">
    <property type="component" value="Unassembled WGS sequence"/>
</dbReference>
<dbReference type="SUPFAM" id="SSF88946">
    <property type="entry name" value="Sigma2 domain of RNA polymerase sigma factors"/>
    <property type="match status" value="1"/>
</dbReference>
<gene>
    <name evidence="7" type="ORF">SAMN04488132_107110</name>
</gene>
<keyword evidence="2" id="KW-0805">Transcription regulation</keyword>
<accession>A0A1T4Q2G1</accession>
<comment type="similarity">
    <text evidence="1">Belongs to the sigma-70 factor family. ECF subfamily.</text>
</comment>
<organism evidence="7 8">
    <name type="scientific">Sediminibacterium ginsengisoli</name>
    <dbReference type="NCBI Taxonomy" id="413434"/>
    <lineage>
        <taxon>Bacteria</taxon>
        <taxon>Pseudomonadati</taxon>
        <taxon>Bacteroidota</taxon>
        <taxon>Chitinophagia</taxon>
        <taxon>Chitinophagales</taxon>
        <taxon>Chitinophagaceae</taxon>
        <taxon>Sediminibacterium</taxon>
    </lineage>
</organism>
<keyword evidence="8" id="KW-1185">Reference proteome</keyword>
<dbReference type="InterPro" id="IPR013325">
    <property type="entry name" value="RNA_pol_sigma_r2"/>
</dbReference>
<dbReference type="Gene3D" id="1.10.10.10">
    <property type="entry name" value="Winged helix-like DNA-binding domain superfamily/Winged helix DNA-binding domain"/>
    <property type="match status" value="1"/>
</dbReference>
<dbReference type="AlphaFoldDB" id="A0A1T4Q2G1"/>
<keyword evidence="3" id="KW-0731">Sigma factor</keyword>
<dbReference type="EMBL" id="FUWH01000007">
    <property type="protein sequence ID" value="SJZ97972.1"/>
    <property type="molecule type" value="Genomic_DNA"/>
</dbReference>
<evidence type="ECO:0000256" key="1">
    <source>
        <dbReference type="ARBA" id="ARBA00010641"/>
    </source>
</evidence>
<dbReference type="InterPro" id="IPR014284">
    <property type="entry name" value="RNA_pol_sigma-70_dom"/>
</dbReference>
<reference evidence="7 8" key="1">
    <citation type="submission" date="2017-02" db="EMBL/GenBank/DDBJ databases">
        <authorList>
            <person name="Peterson S.W."/>
        </authorList>
    </citation>
    <scope>NUCLEOTIDE SEQUENCE [LARGE SCALE GENOMIC DNA]</scope>
    <source>
        <strain evidence="7 8">DSM 22335</strain>
    </source>
</reference>
<name>A0A1T4Q2G1_9BACT</name>
<keyword evidence="4" id="KW-0804">Transcription</keyword>
<dbReference type="PANTHER" id="PTHR43133">
    <property type="entry name" value="RNA POLYMERASE ECF-TYPE SIGMA FACTO"/>
    <property type="match status" value="1"/>
</dbReference>
<evidence type="ECO:0000256" key="4">
    <source>
        <dbReference type="ARBA" id="ARBA00023163"/>
    </source>
</evidence>